<protein>
    <submittedName>
        <fullName evidence="2">Uncharacterized protein</fullName>
    </submittedName>
</protein>
<feature type="region of interest" description="Disordered" evidence="1">
    <location>
        <begin position="143"/>
        <end position="169"/>
    </location>
</feature>
<organism evidence="2 3">
    <name type="scientific">Periconia digitata</name>
    <dbReference type="NCBI Taxonomy" id="1303443"/>
    <lineage>
        <taxon>Eukaryota</taxon>
        <taxon>Fungi</taxon>
        <taxon>Dikarya</taxon>
        <taxon>Ascomycota</taxon>
        <taxon>Pezizomycotina</taxon>
        <taxon>Dothideomycetes</taxon>
        <taxon>Pleosporomycetidae</taxon>
        <taxon>Pleosporales</taxon>
        <taxon>Massarineae</taxon>
        <taxon>Periconiaceae</taxon>
        <taxon>Periconia</taxon>
    </lineage>
</organism>
<dbReference type="AlphaFoldDB" id="A0A9W4UQ68"/>
<sequence length="169" mass="18830">MRLTTQQASQLPPILTDTHVPYSRSCLCRHVETSEQAYVCAVFGEKRSALHYGHSCGGAYCPYIWKPATLTLDATPQRQTWRVTNQHSSNQPTRQPTPCWSGGRGRSESSVVKQPDVSQTPRNTLVVVRNLSELCLFQTPPRSWSAAGRTAPPLPRWRAAPGYPTAKKK</sequence>
<proteinExistence type="predicted"/>
<evidence type="ECO:0000256" key="1">
    <source>
        <dbReference type="SAM" id="MobiDB-lite"/>
    </source>
</evidence>
<name>A0A9W4UQ68_9PLEO</name>
<dbReference type="EMBL" id="CAOQHR010000010">
    <property type="protein sequence ID" value="CAI6340291.1"/>
    <property type="molecule type" value="Genomic_DNA"/>
</dbReference>
<reference evidence="2" key="1">
    <citation type="submission" date="2023-01" db="EMBL/GenBank/DDBJ databases">
        <authorList>
            <person name="Van Ghelder C."/>
            <person name="Rancurel C."/>
        </authorList>
    </citation>
    <scope>NUCLEOTIDE SEQUENCE</scope>
    <source>
        <strain evidence="2">CNCM I-4278</strain>
    </source>
</reference>
<evidence type="ECO:0000313" key="3">
    <source>
        <dbReference type="Proteomes" id="UP001152607"/>
    </source>
</evidence>
<feature type="region of interest" description="Disordered" evidence="1">
    <location>
        <begin position="83"/>
        <end position="117"/>
    </location>
</feature>
<evidence type="ECO:0000313" key="2">
    <source>
        <dbReference type="EMBL" id="CAI6340291.1"/>
    </source>
</evidence>
<dbReference type="Proteomes" id="UP001152607">
    <property type="component" value="Unassembled WGS sequence"/>
</dbReference>
<accession>A0A9W4UQ68</accession>
<feature type="compositionally biased region" description="Polar residues" evidence="1">
    <location>
        <begin position="83"/>
        <end position="98"/>
    </location>
</feature>
<comment type="caution">
    <text evidence="2">The sequence shown here is derived from an EMBL/GenBank/DDBJ whole genome shotgun (WGS) entry which is preliminary data.</text>
</comment>
<keyword evidence="3" id="KW-1185">Reference proteome</keyword>
<gene>
    <name evidence="2" type="ORF">PDIGIT_LOCUS13466</name>
</gene>